<gene>
    <name evidence="3" type="ORF">EZ313_22115</name>
</gene>
<evidence type="ECO:0000313" key="4">
    <source>
        <dbReference type="Proteomes" id="UP000298180"/>
    </source>
</evidence>
<dbReference type="EMBL" id="SMLM01000004">
    <property type="protein sequence ID" value="TFY99262.1"/>
    <property type="molecule type" value="Genomic_DNA"/>
</dbReference>
<name>A0A4Z0BIW2_9BURK</name>
<comment type="caution">
    <text evidence="3">The sequence shown here is derived from an EMBL/GenBank/DDBJ whole genome shotgun (WGS) entry which is preliminary data.</text>
</comment>
<feature type="transmembrane region" description="Helical" evidence="1">
    <location>
        <begin position="34"/>
        <end position="53"/>
    </location>
</feature>
<keyword evidence="1" id="KW-0812">Transmembrane</keyword>
<evidence type="ECO:0000256" key="1">
    <source>
        <dbReference type="SAM" id="Phobius"/>
    </source>
</evidence>
<dbReference type="InterPro" id="IPR011528">
    <property type="entry name" value="NERD"/>
</dbReference>
<evidence type="ECO:0000313" key="3">
    <source>
        <dbReference type="EMBL" id="TFY99262.1"/>
    </source>
</evidence>
<feature type="domain" description="NERD" evidence="2">
    <location>
        <begin position="93"/>
        <end position="206"/>
    </location>
</feature>
<organism evidence="3 4">
    <name type="scientific">Ramlibacter henchirensis</name>
    <dbReference type="NCBI Taxonomy" id="204072"/>
    <lineage>
        <taxon>Bacteria</taxon>
        <taxon>Pseudomonadati</taxon>
        <taxon>Pseudomonadota</taxon>
        <taxon>Betaproteobacteria</taxon>
        <taxon>Burkholderiales</taxon>
        <taxon>Comamonadaceae</taxon>
        <taxon>Ramlibacter</taxon>
    </lineage>
</organism>
<proteinExistence type="predicted"/>
<accession>A0A4Z0BIW2</accession>
<sequence>MSDPGQRSPLKDKPLRLPGQSVFEQREKLIEDSVSTPMMQALLFVLLAGIEWWRWYTGMKPNPVIFSLAAAAAVGYAALRFFRVRPKLRALRLGEEGEKAVGQFLERLRGSGFQVFHDVVGPGFNVDHVLVGPQGLFTVETKTWSKPSSGNARIVFDGDTLKVGARSPERDPISQARAQASWLRGLLAESSGRSVQVRPVIAFPGWFVETTGRSTDVWVLEPKALPHFIETEPSRLSPEDARLLAYHLSRYVRSSQAK</sequence>
<dbReference type="OrthoDB" id="572185at2"/>
<dbReference type="Pfam" id="PF08378">
    <property type="entry name" value="NERD"/>
    <property type="match status" value="1"/>
</dbReference>
<reference evidence="3 4" key="1">
    <citation type="submission" date="2019-03" db="EMBL/GenBank/DDBJ databases">
        <title>Ramlibacter henchirensis DSM 14656, whole genome shotgun sequence.</title>
        <authorList>
            <person name="Zhang X."/>
            <person name="Feng G."/>
            <person name="Zhu H."/>
        </authorList>
    </citation>
    <scope>NUCLEOTIDE SEQUENCE [LARGE SCALE GENOMIC DNA]</scope>
    <source>
        <strain evidence="3 4">DSM 14656</strain>
    </source>
</reference>
<protein>
    <submittedName>
        <fullName evidence="3">NERD domain-containing protein</fullName>
    </submittedName>
</protein>
<dbReference type="Proteomes" id="UP000298180">
    <property type="component" value="Unassembled WGS sequence"/>
</dbReference>
<keyword evidence="4" id="KW-1185">Reference proteome</keyword>
<dbReference type="PROSITE" id="PS50965">
    <property type="entry name" value="NERD"/>
    <property type="match status" value="1"/>
</dbReference>
<feature type="transmembrane region" description="Helical" evidence="1">
    <location>
        <begin position="65"/>
        <end position="82"/>
    </location>
</feature>
<keyword evidence="1" id="KW-1133">Transmembrane helix</keyword>
<evidence type="ECO:0000259" key="2">
    <source>
        <dbReference type="PROSITE" id="PS50965"/>
    </source>
</evidence>
<keyword evidence="1" id="KW-0472">Membrane</keyword>
<dbReference type="AlphaFoldDB" id="A0A4Z0BIW2"/>